<name>A0AC34FMT1_9BILA</name>
<evidence type="ECO:0000313" key="2">
    <source>
        <dbReference type="WBParaSite" id="ES5_v2.g17854.t1"/>
    </source>
</evidence>
<sequence length="228" mass="26409">MEANSAENPHEERDKKIVQQIEYYFGDINLYKDRFLKEYLKRSTGGWLPIDRLITFKHLKEITTDPKEIIRATKNGSELVELSDNEESVRRRRDKPEGDHDAVLAEYKKRSVYVGNFPLSTKFDEIKNDYLALYGKVPSFVMRRAKNGQKFRGSIFATFETEELARQFLTNPVAQIFRGNVLDRQMQLDYEQSHPPRTAPTHVINIANGNNVVVDNIVIQEDNDENAG</sequence>
<dbReference type="WBParaSite" id="ES5_v2.g17854.t1">
    <property type="protein sequence ID" value="ES5_v2.g17854.t1"/>
    <property type="gene ID" value="ES5_v2.g17854"/>
</dbReference>
<protein>
    <submittedName>
        <fullName evidence="2">Uncharacterized protein</fullName>
    </submittedName>
</protein>
<dbReference type="Proteomes" id="UP000887579">
    <property type="component" value="Unplaced"/>
</dbReference>
<reference evidence="2" key="1">
    <citation type="submission" date="2022-11" db="UniProtKB">
        <authorList>
            <consortium name="WormBaseParasite"/>
        </authorList>
    </citation>
    <scope>IDENTIFICATION</scope>
</reference>
<accession>A0AC34FMT1</accession>
<evidence type="ECO:0000313" key="1">
    <source>
        <dbReference type="Proteomes" id="UP000887579"/>
    </source>
</evidence>
<proteinExistence type="predicted"/>
<organism evidence="1 2">
    <name type="scientific">Panagrolaimus sp. ES5</name>
    <dbReference type="NCBI Taxonomy" id="591445"/>
    <lineage>
        <taxon>Eukaryota</taxon>
        <taxon>Metazoa</taxon>
        <taxon>Ecdysozoa</taxon>
        <taxon>Nematoda</taxon>
        <taxon>Chromadorea</taxon>
        <taxon>Rhabditida</taxon>
        <taxon>Tylenchina</taxon>
        <taxon>Panagrolaimomorpha</taxon>
        <taxon>Panagrolaimoidea</taxon>
        <taxon>Panagrolaimidae</taxon>
        <taxon>Panagrolaimus</taxon>
    </lineage>
</organism>